<evidence type="ECO:0000313" key="2">
    <source>
        <dbReference type="Proteomes" id="UP000798662"/>
    </source>
</evidence>
<dbReference type="Proteomes" id="UP000798662">
    <property type="component" value="Chromosome 2"/>
</dbReference>
<dbReference type="EMBL" id="CM020619">
    <property type="protein sequence ID" value="KAK1866024.1"/>
    <property type="molecule type" value="Genomic_DNA"/>
</dbReference>
<comment type="caution">
    <text evidence="1">The sequence shown here is derived from an EMBL/GenBank/DDBJ whole genome shotgun (WGS) entry which is preliminary data.</text>
</comment>
<gene>
    <name evidence="1" type="ORF">I4F81_008544</name>
</gene>
<keyword evidence="2" id="KW-1185">Reference proteome</keyword>
<name>A0ACC3C7B0_PYRYE</name>
<proteinExistence type="predicted"/>
<evidence type="ECO:0000313" key="1">
    <source>
        <dbReference type="EMBL" id="KAK1866024.1"/>
    </source>
</evidence>
<protein>
    <submittedName>
        <fullName evidence="1">Uncharacterized protein</fullName>
    </submittedName>
</protein>
<organism evidence="1 2">
    <name type="scientific">Pyropia yezoensis</name>
    <name type="common">Susabi-nori</name>
    <name type="synonym">Porphyra yezoensis</name>
    <dbReference type="NCBI Taxonomy" id="2788"/>
    <lineage>
        <taxon>Eukaryota</taxon>
        <taxon>Rhodophyta</taxon>
        <taxon>Bangiophyceae</taxon>
        <taxon>Bangiales</taxon>
        <taxon>Bangiaceae</taxon>
        <taxon>Pyropia</taxon>
    </lineage>
</organism>
<sequence length="177" mass="18240">MLLFGEAAATDVRAAATGTRGCNAAAGGVWYARNCRQYRWAAGRLLLREGAAASRASSGLMLQGRGCYWLGVRLLPRWARILLKGWADAIGRGVAATCGGAGGRLPPVGGCCCRRACGCSYSSCGCSRRGAPTPGGLLPVQGGGRDRWGGNCFFGGGGGGCRSRWGGGCCRRARGWC</sequence>
<accession>A0ACC3C7B0</accession>
<reference evidence="1" key="1">
    <citation type="submission" date="2019-11" db="EMBL/GenBank/DDBJ databases">
        <title>Nori genome reveals adaptations in red seaweeds to the harsh intertidal environment.</title>
        <authorList>
            <person name="Wang D."/>
            <person name="Mao Y."/>
        </authorList>
    </citation>
    <scope>NUCLEOTIDE SEQUENCE</scope>
    <source>
        <tissue evidence="1">Gametophyte</tissue>
    </source>
</reference>